<reference evidence="1 2" key="1">
    <citation type="submission" date="2018-10" db="EMBL/GenBank/DDBJ databases">
        <title>A high-quality apple genome assembly.</title>
        <authorList>
            <person name="Hu J."/>
        </authorList>
    </citation>
    <scope>NUCLEOTIDE SEQUENCE [LARGE SCALE GENOMIC DNA]</scope>
    <source>
        <strain evidence="2">cv. HFTH1</strain>
        <tissue evidence="1">Young leaf</tissue>
    </source>
</reference>
<accession>A0A498I5A1</accession>
<name>A0A498I5A1_MALDO</name>
<proteinExistence type="predicted"/>
<comment type="caution">
    <text evidence="1">The sequence shown here is derived from an EMBL/GenBank/DDBJ whole genome shotgun (WGS) entry which is preliminary data.</text>
</comment>
<dbReference type="AlphaFoldDB" id="A0A498I5A1"/>
<evidence type="ECO:0000313" key="1">
    <source>
        <dbReference type="EMBL" id="RXH78908.1"/>
    </source>
</evidence>
<organism evidence="1 2">
    <name type="scientific">Malus domestica</name>
    <name type="common">Apple</name>
    <name type="synonym">Pyrus malus</name>
    <dbReference type="NCBI Taxonomy" id="3750"/>
    <lineage>
        <taxon>Eukaryota</taxon>
        <taxon>Viridiplantae</taxon>
        <taxon>Streptophyta</taxon>
        <taxon>Embryophyta</taxon>
        <taxon>Tracheophyta</taxon>
        <taxon>Spermatophyta</taxon>
        <taxon>Magnoliopsida</taxon>
        <taxon>eudicotyledons</taxon>
        <taxon>Gunneridae</taxon>
        <taxon>Pentapetalae</taxon>
        <taxon>rosids</taxon>
        <taxon>fabids</taxon>
        <taxon>Rosales</taxon>
        <taxon>Rosaceae</taxon>
        <taxon>Amygdaloideae</taxon>
        <taxon>Maleae</taxon>
        <taxon>Malus</taxon>
    </lineage>
</organism>
<gene>
    <name evidence="1" type="ORF">DVH24_006978</name>
</gene>
<protein>
    <submittedName>
        <fullName evidence="1">Uncharacterized protein</fullName>
    </submittedName>
</protein>
<dbReference type="Proteomes" id="UP000290289">
    <property type="component" value="Chromosome 13"/>
</dbReference>
<evidence type="ECO:0000313" key="2">
    <source>
        <dbReference type="Proteomes" id="UP000290289"/>
    </source>
</evidence>
<keyword evidence="2" id="KW-1185">Reference proteome</keyword>
<dbReference type="EMBL" id="RDQH01000339">
    <property type="protein sequence ID" value="RXH78908.1"/>
    <property type="molecule type" value="Genomic_DNA"/>
</dbReference>
<sequence>MTKSHLYKHKPLRYRIPAEPNQFSQCQQPHAPKAKTITHFVTSQLDSAIARYCPLWAYHSFMVLFLGFDMRTSQGGSGASEFAKGGGEHVHIRHITTSPLVDVGSYNPPYLRGTGVLAGTSALNSIMALIPNCHIPNSTSS</sequence>